<accession>A0AAD6Z3D6</accession>
<proteinExistence type="predicted"/>
<gene>
    <name evidence="2" type="ORF">DFH08DRAFT_976028</name>
</gene>
<reference evidence="2" key="1">
    <citation type="submission" date="2023-03" db="EMBL/GenBank/DDBJ databases">
        <title>Massive genome expansion in bonnet fungi (Mycena s.s.) driven by repeated elements and novel gene families across ecological guilds.</title>
        <authorList>
            <consortium name="Lawrence Berkeley National Laboratory"/>
            <person name="Harder C.B."/>
            <person name="Miyauchi S."/>
            <person name="Viragh M."/>
            <person name="Kuo A."/>
            <person name="Thoen E."/>
            <person name="Andreopoulos B."/>
            <person name="Lu D."/>
            <person name="Skrede I."/>
            <person name="Drula E."/>
            <person name="Henrissat B."/>
            <person name="Morin E."/>
            <person name="Kohler A."/>
            <person name="Barry K."/>
            <person name="LaButti K."/>
            <person name="Morin E."/>
            <person name="Salamov A."/>
            <person name="Lipzen A."/>
            <person name="Mereny Z."/>
            <person name="Hegedus B."/>
            <person name="Baldrian P."/>
            <person name="Stursova M."/>
            <person name="Weitz H."/>
            <person name="Taylor A."/>
            <person name="Grigoriev I.V."/>
            <person name="Nagy L.G."/>
            <person name="Martin F."/>
            <person name="Kauserud H."/>
        </authorList>
    </citation>
    <scope>NUCLEOTIDE SEQUENCE</scope>
    <source>
        <strain evidence="2">CBHHK002</strain>
    </source>
</reference>
<evidence type="ECO:0000313" key="2">
    <source>
        <dbReference type="EMBL" id="KAJ7306299.1"/>
    </source>
</evidence>
<sequence>MDHNRPAEFLRRLVPPSPRLLVPLLFTNIIPEVFGSPSILTKIPRPAPDPASDPDAAAPTSGVAAAPASGAAAPTSGTAPGIAAPTAVAPALGTAIPAPSAATPAPSAATPAPSAAPPAPSATTPASVPPVRSHPHRTRRRSRACSARHDTSMTGIEDDEPTTPPQPRPRRWSLSGDGRIPSPKAPTKKDVVAFLKELYQLRTLFDAQEKYEEFRRSVDKAAKATLIPTHTLTKQPPAKLNALRTELCKVYPWFARTENDWPARPYLLDRQRNLSKRDTNKKNQLAHREVEKVFRGRRQGSGSFYKAATPIGLRKTRSVVQSDL</sequence>
<dbReference type="AlphaFoldDB" id="A0AAD6Z3D6"/>
<name>A0AAD6Z3D6_9AGAR</name>
<feature type="compositionally biased region" description="Low complexity" evidence="1">
    <location>
        <begin position="121"/>
        <end position="131"/>
    </location>
</feature>
<comment type="caution">
    <text evidence="2">The sequence shown here is derived from an EMBL/GenBank/DDBJ whole genome shotgun (WGS) entry which is preliminary data.</text>
</comment>
<protein>
    <submittedName>
        <fullName evidence="2">Uncharacterized protein</fullName>
    </submittedName>
</protein>
<dbReference type="EMBL" id="JARIHO010000093">
    <property type="protein sequence ID" value="KAJ7306299.1"/>
    <property type="molecule type" value="Genomic_DNA"/>
</dbReference>
<organism evidence="2 3">
    <name type="scientific">Mycena albidolilacea</name>
    <dbReference type="NCBI Taxonomy" id="1033008"/>
    <lineage>
        <taxon>Eukaryota</taxon>
        <taxon>Fungi</taxon>
        <taxon>Dikarya</taxon>
        <taxon>Basidiomycota</taxon>
        <taxon>Agaricomycotina</taxon>
        <taxon>Agaricomycetes</taxon>
        <taxon>Agaricomycetidae</taxon>
        <taxon>Agaricales</taxon>
        <taxon>Marasmiineae</taxon>
        <taxon>Mycenaceae</taxon>
        <taxon>Mycena</taxon>
    </lineage>
</organism>
<dbReference type="Proteomes" id="UP001218218">
    <property type="component" value="Unassembled WGS sequence"/>
</dbReference>
<feature type="compositionally biased region" description="Basic residues" evidence="1">
    <location>
        <begin position="133"/>
        <end position="143"/>
    </location>
</feature>
<evidence type="ECO:0000256" key="1">
    <source>
        <dbReference type="SAM" id="MobiDB-lite"/>
    </source>
</evidence>
<feature type="compositionally biased region" description="Low complexity" evidence="1">
    <location>
        <begin position="53"/>
        <end position="83"/>
    </location>
</feature>
<feature type="region of interest" description="Disordered" evidence="1">
    <location>
        <begin position="38"/>
        <end position="83"/>
    </location>
</feature>
<feature type="compositionally biased region" description="Low complexity" evidence="1">
    <location>
        <begin position="98"/>
        <end position="113"/>
    </location>
</feature>
<evidence type="ECO:0000313" key="3">
    <source>
        <dbReference type="Proteomes" id="UP001218218"/>
    </source>
</evidence>
<keyword evidence="3" id="KW-1185">Reference proteome</keyword>
<feature type="region of interest" description="Disordered" evidence="1">
    <location>
        <begin position="98"/>
        <end position="186"/>
    </location>
</feature>